<evidence type="ECO:0000256" key="4">
    <source>
        <dbReference type="ARBA" id="ARBA00022803"/>
    </source>
</evidence>
<dbReference type="Gene3D" id="3.10.50.40">
    <property type="match status" value="2"/>
</dbReference>
<dbReference type="SUPFAM" id="SSF48452">
    <property type="entry name" value="TPR-like"/>
    <property type="match status" value="1"/>
</dbReference>
<comment type="catalytic activity">
    <reaction evidence="1 7">
        <text>[protein]-peptidylproline (omega=180) = [protein]-peptidylproline (omega=0)</text>
        <dbReference type="Rhea" id="RHEA:16237"/>
        <dbReference type="Rhea" id="RHEA-COMP:10747"/>
        <dbReference type="Rhea" id="RHEA-COMP:10748"/>
        <dbReference type="ChEBI" id="CHEBI:83833"/>
        <dbReference type="ChEBI" id="CHEBI:83834"/>
        <dbReference type="EC" id="5.2.1.8"/>
    </reaction>
</comment>
<dbReference type="InterPro" id="IPR046357">
    <property type="entry name" value="PPIase_dom_sf"/>
</dbReference>
<name>A0A914YXI4_9BILA</name>
<proteinExistence type="predicted"/>
<dbReference type="PROSITE" id="PS50059">
    <property type="entry name" value="FKBP_PPIASE"/>
    <property type="match status" value="2"/>
</dbReference>
<evidence type="ECO:0000256" key="5">
    <source>
        <dbReference type="ARBA" id="ARBA00023110"/>
    </source>
</evidence>
<feature type="region of interest" description="Disordered" evidence="9">
    <location>
        <begin position="410"/>
        <end position="432"/>
    </location>
</feature>
<sequence length="432" mass="48399">MSNSVVVDLSPNKDSKVTKKIIKEGAGTETPANGDKVYLHYTGTLENGDVFDSSRERNEAFSFTLGRGQVIKGWDLCVAGMKKGERCQLTLAPEFAYGEAGSPPKIPSNSTLIFDMELLKWEGEDISPDHDGSITKSIIVSGEQYNCPSENAPVTVHAVGSHNGRVFYDQELTYLLGEGSEYELPEGVDRAIRRINKGEKCRVTLKGSRFTFGKDAPAAFNLPQNADLVYTIFLKTFDKVKQSWELTDEEKVQEAEKIRLRGNDFLKQGKLKLALNKYLSVVNLLEYSTPMDEKHKEDFDKQLISGRLNSALVHLKLRETAECIKQIEKVIEKEPKNVKALYRLAQAFETRKDYDDAIREYKKILDIEPDNKAAQQQILVCNAQIAELRALEKKRYHNLFAKLSKDDKAEVNGEHSASTSNGSASETTTTTT</sequence>
<evidence type="ECO:0000313" key="11">
    <source>
        <dbReference type="Proteomes" id="UP000887577"/>
    </source>
</evidence>
<dbReference type="PROSITE" id="PS50293">
    <property type="entry name" value="TPR_REGION"/>
    <property type="match status" value="1"/>
</dbReference>
<evidence type="ECO:0000256" key="3">
    <source>
        <dbReference type="ARBA" id="ARBA00022737"/>
    </source>
</evidence>
<dbReference type="AlphaFoldDB" id="A0A914YXI4"/>
<keyword evidence="11" id="KW-1185">Reference proteome</keyword>
<evidence type="ECO:0000256" key="8">
    <source>
        <dbReference type="PROSITE-ProRule" id="PRU00339"/>
    </source>
</evidence>
<dbReference type="InterPro" id="IPR001179">
    <property type="entry name" value="PPIase_FKBP_dom"/>
</dbReference>
<dbReference type="Proteomes" id="UP000887577">
    <property type="component" value="Unplaced"/>
</dbReference>
<dbReference type="Pfam" id="PF00254">
    <property type="entry name" value="FKBP_C"/>
    <property type="match status" value="2"/>
</dbReference>
<organism evidence="11 12">
    <name type="scientific">Panagrolaimus superbus</name>
    <dbReference type="NCBI Taxonomy" id="310955"/>
    <lineage>
        <taxon>Eukaryota</taxon>
        <taxon>Metazoa</taxon>
        <taxon>Ecdysozoa</taxon>
        <taxon>Nematoda</taxon>
        <taxon>Chromadorea</taxon>
        <taxon>Rhabditida</taxon>
        <taxon>Tylenchina</taxon>
        <taxon>Panagrolaimomorpha</taxon>
        <taxon>Panagrolaimoidea</taxon>
        <taxon>Panagrolaimidae</taxon>
        <taxon>Panagrolaimus</taxon>
    </lineage>
</organism>
<dbReference type="FunFam" id="3.10.50.40:FF:000013">
    <property type="entry name" value="Peptidylprolyl isomerase"/>
    <property type="match status" value="1"/>
</dbReference>
<dbReference type="InterPro" id="IPR019734">
    <property type="entry name" value="TPR_rpt"/>
</dbReference>
<feature type="domain" description="PPIase FKBP-type" evidence="10">
    <location>
        <begin position="34"/>
        <end position="122"/>
    </location>
</feature>
<dbReference type="PANTHER" id="PTHR46512:SF9">
    <property type="entry name" value="PEPTIDYLPROLYL ISOMERASE"/>
    <property type="match status" value="1"/>
</dbReference>
<dbReference type="EC" id="5.2.1.8" evidence="2 7"/>
<dbReference type="SMART" id="SM00028">
    <property type="entry name" value="TPR"/>
    <property type="match status" value="3"/>
</dbReference>
<reference evidence="12" key="1">
    <citation type="submission" date="2022-11" db="UniProtKB">
        <authorList>
            <consortium name="WormBaseParasite"/>
        </authorList>
    </citation>
    <scope>IDENTIFICATION</scope>
</reference>
<dbReference type="PROSITE" id="PS50005">
    <property type="entry name" value="TPR"/>
    <property type="match status" value="1"/>
</dbReference>
<dbReference type="SUPFAM" id="SSF54534">
    <property type="entry name" value="FKBP-like"/>
    <property type="match status" value="2"/>
</dbReference>
<evidence type="ECO:0000256" key="1">
    <source>
        <dbReference type="ARBA" id="ARBA00000971"/>
    </source>
</evidence>
<evidence type="ECO:0000259" key="10">
    <source>
        <dbReference type="PROSITE" id="PS50059"/>
    </source>
</evidence>
<dbReference type="InterPro" id="IPR011990">
    <property type="entry name" value="TPR-like_helical_dom_sf"/>
</dbReference>
<dbReference type="InterPro" id="IPR050754">
    <property type="entry name" value="FKBP4/5/8-like"/>
</dbReference>
<accession>A0A914YXI4</accession>
<evidence type="ECO:0000256" key="9">
    <source>
        <dbReference type="SAM" id="MobiDB-lite"/>
    </source>
</evidence>
<keyword evidence="6 7" id="KW-0413">Isomerase</keyword>
<evidence type="ECO:0000256" key="7">
    <source>
        <dbReference type="PROSITE-ProRule" id="PRU00277"/>
    </source>
</evidence>
<dbReference type="PANTHER" id="PTHR46512">
    <property type="entry name" value="PEPTIDYLPROLYL ISOMERASE"/>
    <property type="match status" value="1"/>
</dbReference>
<dbReference type="Pfam" id="PF13432">
    <property type="entry name" value="TPR_16"/>
    <property type="match status" value="1"/>
</dbReference>
<keyword evidence="3" id="KW-0677">Repeat</keyword>
<feature type="repeat" description="TPR" evidence="8">
    <location>
        <begin position="338"/>
        <end position="371"/>
    </location>
</feature>
<evidence type="ECO:0000256" key="2">
    <source>
        <dbReference type="ARBA" id="ARBA00013194"/>
    </source>
</evidence>
<feature type="compositionally biased region" description="Low complexity" evidence="9">
    <location>
        <begin position="416"/>
        <end position="432"/>
    </location>
</feature>
<dbReference type="FunFam" id="3.10.50.40:FF:000025">
    <property type="entry name" value="Peptidylprolyl isomerase"/>
    <property type="match status" value="1"/>
</dbReference>
<dbReference type="WBParaSite" id="PSU_v2.g4818.t1">
    <property type="protein sequence ID" value="PSU_v2.g4818.t1"/>
    <property type="gene ID" value="PSU_v2.g4818"/>
</dbReference>
<protein>
    <recommendedName>
        <fullName evidence="2 7">peptidylprolyl isomerase</fullName>
        <ecNumber evidence="2 7">5.2.1.8</ecNumber>
    </recommendedName>
</protein>
<evidence type="ECO:0000313" key="12">
    <source>
        <dbReference type="WBParaSite" id="PSU_v2.g4818.t1"/>
    </source>
</evidence>
<keyword evidence="4 8" id="KW-0802">TPR repeat</keyword>
<feature type="domain" description="PPIase FKBP-type" evidence="10">
    <location>
        <begin position="151"/>
        <end position="238"/>
    </location>
</feature>
<dbReference type="GO" id="GO:0003755">
    <property type="term" value="F:peptidyl-prolyl cis-trans isomerase activity"/>
    <property type="evidence" value="ECO:0007669"/>
    <property type="project" value="UniProtKB-KW"/>
</dbReference>
<dbReference type="Gene3D" id="1.25.40.10">
    <property type="entry name" value="Tetratricopeptide repeat domain"/>
    <property type="match status" value="1"/>
</dbReference>
<evidence type="ECO:0000256" key="6">
    <source>
        <dbReference type="ARBA" id="ARBA00023235"/>
    </source>
</evidence>
<keyword evidence="5 7" id="KW-0697">Rotamase</keyword>